<dbReference type="Pfam" id="PF18108">
    <property type="entry name" value="QSOX_Trx1"/>
    <property type="match status" value="1"/>
</dbReference>
<dbReference type="Gene3D" id="3.40.30.10">
    <property type="entry name" value="Glutaredoxin"/>
    <property type="match status" value="2"/>
</dbReference>
<evidence type="ECO:0000256" key="8">
    <source>
        <dbReference type="ARBA" id="ARBA00023002"/>
    </source>
</evidence>
<dbReference type="InterPro" id="IPR040986">
    <property type="entry name" value="QSOX_FAD-bd_dom"/>
</dbReference>
<dbReference type="SUPFAM" id="SSF69000">
    <property type="entry name" value="FAD-dependent thiol oxidase"/>
    <property type="match status" value="1"/>
</dbReference>
<keyword evidence="13" id="KW-0472">Membrane</keyword>
<keyword evidence="7 13" id="KW-0274">FAD</keyword>
<feature type="region of interest" description="Disordered" evidence="14">
    <location>
        <begin position="548"/>
        <end position="571"/>
    </location>
</feature>
<dbReference type="GO" id="GO:0005615">
    <property type="term" value="C:extracellular space"/>
    <property type="evidence" value="ECO:0007669"/>
    <property type="project" value="TreeGrafter"/>
</dbReference>
<evidence type="ECO:0000313" key="19">
    <source>
        <dbReference type="Proteomes" id="UP001066276"/>
    </source>
</evidence>
<evidence type="ECO:0000256" key="2">
    <source>
        <dbReference type="ARBA" id="ARBA00004613"/>
    </source>
</evidence>
<dbReference type="FunFam" id="3.40.30.10:FF:000080">
    <property type="entry name" value="Sulfhydryl oxidase"/>
    <property type="match status" value="1"/>
</dbReference>
<proteinExistence type="inferred from homology"/>
<reference evidence="18" key="1">
    <citation type="journal article" date="2022" name="bioRxiv">
        <title>Sequencing and chromosome-scale assembly of the giantPleurodeles waltlgenome.</title>
        <authorList>
            <person name="Brown T."/>
            <person name="Elewa A."/>
            <person name="Iarovenko S."/>
            <person name="Subramanian E."/>
            <person name="Araus A.J."/>
            <person name="Petzold A."/>
            <person name="Susuki M."/>
            <person name="Suzuki K.-i.T."/>
            <person name="Hayashi T."/>
            <person name="Toyoda A."/>
            <person name="Oliveira C."/>
            <person name="Osipova E."/>
            <person name="Leigh N.D."/>
            <person name="Simon A."/>
            <person name="Yun M.H."/>
        </authorList>
    </citation>
    <scope>NUCLEOTIDE SEQUENCE</scope>
    <source>
        <strain evidence="18">20211129_DDA</strain>
        <tissue evidence="18">Liver</tissue>
    </source>
</reference>
<dbReference type="InterPro" id="IPR017937">
    <property type="entry name" value="Thioredoxin_CS"/>
</dbReference>
<comment type="subcellular location">
    <subcellularLocation>
        <location evidence="2">Secreted</location>
    </subcellularLocation>
</comment>
<dbReference type="Gene3D" id="1.20.120.310">
    <property type="entry name" value="ERV/ALR sulfhydryl oxidase domain"/>
    <property type="match status" value="1"/>
</dbReference>
<dbReference type="InterPro" id="IPR013766">
    <property type="entry name" value="Thioredoxin_domain"/>
</dbReference>
<evidence type="ECO:0000256" key="7">
    <source>
        <dbReference type="ARBA" id="ARBA00022827"/>
    </source>
</evidence>
<comment type="caution">
    <text evidence="18">The sequence shown here is derived from an EMBL/GenBank/DDBJ whole genome shotgun (WGS) entry which is preliminary data.</text>
</comment>
<evidence type="ECO:0000256" key="3">
    <source>
        <dbReference type="ARBA" id="ARBA00006041"/>
    </source>
</evidence>
<evidence type="ECO:0000256" key="15">
    <source>
        <dbReference type="SAM" id="SignalP"/>
    </source>
</evidence>
<dbReference type="GO" id="GO:0016971">
    <property type="term" value="F:flavin-dependent sulfhydryl oxidase activity"/>
    <property type="evidence" value="ECO:0007669"/>
    <property type="project" value="InterPro"/>
</dbReference>
<feature type="chain" id="PRO_5043877166" description="Sulfhydryl oxidase" evidence="15">
    <location>
        <begin position="21"/>
        <end position="752"/>
    </location>
</feature>
<comment type="cofactor">
    <cofactor evidence="1 13">
        <name>FAD</name>
        <dbReference type="ChEBI" id="CHEBI:57692"/>
    </cofactor>
</comment>
<evidence type="ECO:0000259" key="16">
    <source>
        <dbReference type="PROSITE" id="PS51324"/>
    </source>
</evidence>
<dbReference type="InterPro" id="IPR042568">
    <property type="entry name" value="QSOX_FAD-bd_sf"/>
</dbReference>
<keyword evidence="6 15" id="KW-0732">Signal</keyword>
<evidence type="ECO:0000256" key="1">
    <source>
        <dbReference type="ARBA" id="ARBA00001974"/>
    </source>
</evidence>
<dbReference type="CDD" id="cd02992">
    <property type="entry name" value="PDI_a_QSOX"/>
    <property type="match status" value="1"/>
</dbReference>
<dbReference type="FunFam" id="1.20.120.1960:FF:000001">
    <property type="entry name" value="Sulfhydryl oxidase"/>
    <property type="match status" value="1"/>
</dbReference>
<protein>
    <recommendedName>
        <fullName evidence="13">Sulfhydryl oxidase</fullName>
        <ecNumber evidence="13">1.8.3.2</ecNumber>
    </recommendedName>
</protein>
<evidence type="ECO:0000256" key="10">
    <source>
        <dbReference type="ARBA" id="ARBA00023180"/>
    </source>
</evidence>
<feature type="transmembrane region" description="Helical" evidence="13">
    <location>
        <begin position="719"/>
        <end position="736"/>
    </location>
</feature>
<evidence type="ECO:0000256" key="9">
    <source>
        <dbReference type="ARBA" id="ARBA00023157"/>
    </source>
</evidence>
<feature type="domain" description="ERV/ALR sulfhydryl oxidase" evidence="16">
    <location>
        <begin position="383"/>
        <end position="489"/>
    </location>
</feature>
<dbReference type="GO" id="GO:0006457">
    <property type="term" value="P:protein folding"/>
    <property type="evidence" value="ECO:0007669"/>
    <property type="project" value="TreeGrafter"/>
</dbReference>
<evidence type="ECO:0000256" key="14">
    <source>
        <dbReference type="SAM" id="MobiDB-lite"/>
    </source>
</evidence>
<keyword evidence="8 13" id="KW-0560">Oxidoreductase</keyword>
<dbReference type="GO" id="GO:0000139">
    <property type="term" value="C:Golgi membrane"/>
    <property type="evidence" value="ECO:0007669"/>
    <property type="project" value="TreeGrafter"/>
</dbReference>
<dbReference type="EC" id="1.8.3.2" evidence="13"/>
<evidence type="ECO:0000256" key="4">
    <source>
        <dbReference type="ARBA" id="ARBA00022525"/>
    </source>
</evidence>
<dbReference type="AlphaFoldDB" id="A0AAV7T771"/>
<evidence type="ECO:0000256" key="5">
    <source>
        <dbReference type="ARBA" id="ARBA00022630"/>
    </source>
</evidence>
<dbReference type="GO" id="GO:0003756">
    <property type="term" value="F:protein disulfide isomerase activity"/>
    <property type="evidence" value="ECO:0007669"/>
    <property type="project" value="TreeGrafter"/>
</dbReference>
<dbReference type="PROSITE" id="PS51352">
    <property type="entry name" value="THIOREDOXIN_2"/>
    <property type="match status" value="1"/>
</dbReference>
<feature type="signal peptide" evidence="15">
    <location>
        <begin position="1"/>
        <end position="20"/>
    </location>
</feature>
<dbReference type="SUPFAM" id="SSF52833">
    <property type="entry name" value="Thioredoxin-like"/>
    <property type="match status" value="1"/>
</dbReference>
<dbReference type="InterPro" id="IPR017905">
    <property type="entry name" value="ERV/ALR_sulphydryl_oxidase"/>
</dbReference>
<keyword evidence="19" id="KW-1185">Reference proteome</keyword>
<keyword evidence="9" id="KW-1015">Disulfide bond</keyword>
<evidence type="ECO:0000256" key="11">
    <source>
        <dbReference type="ARBA" id="ARBA00045804"/>
    </source>
</evidence>
<dbReference type="PANTHER" id="PTHR22897:SF6">
    <property type="entry name" value="SULFHYDRYL OXIDASE 1"/>
    <property type="match status" value="1"/>
</dbReference>
<evidence type="ECO:0000259" key="17">
    <source>
        <dbReference type="PROSITE" id="PS51352"/>
    </source>
</evidence>
<evidence type="ECO:0000256" key="12">
    <source>
        <dbReference type="ARBA" id="ARBA00048864"/>
    </source>
</evidence>
<accession>A0AAV7T771</accession>
<sequence length="752" mass="86483">MMPEMRVLWLLWALWAPAWAGLYSREDPLVVLDSDSAPTFLLNSSSAWFAEFYASWCGHCQNFAPTWKQLALDVQDWRPAIYLAVLDCAMYSRGCTNFDVTAYPTLKFFKAFSADVSSGKRVKGLGTATQLRRKIIDNLEEHKESWPPACPPLEPASVTEIQGFFNSNNVEYLALIFEDERSYVGREVTLDMLQFDNLAVRRVLPGEALQLPHFGVKSFPSAYLIQKTGTFSRIRVRKEDRLSYRNFLRSLRGVRRGTFQLLGQKQTSDEKETIVWRQADSSKVYMADLESALHYTLRVEVAKFPVLDGDKLTALKKYVHVLAKFFPARPFVKNLLLAMDSWLQNVTENQISYSDFENVLNNRGSGLEAVLMANTTWVWCQGSEPQFRGFPCSLWTLFHVLTAQSVRSDGRPVQDEDAVDILGAMRSYVKNFFGCEECAKHFEGMASKSMGNVSTQDEAIEWLWDRHNKVNARLAGEKSEDPRFPKLQWPTPDLCPLCQREKDGELYWDVSEVRHYLKAHYGKENIVNDYLEDEQELLKRQRLAEGEALEKPEVGQDSPAPMETRERRDVAKTEVEEMDENNEDMLENRGMVNEMHQVRKHNKRPTIIRLSAKSKSEDTAIVDLDSFIDEHYKQKAVQSARRKRSASERGLQSHRLEEDLLPDVDSAAVHERLRKRGAGSKHLNGILVEEGYPKGPVSQRRWFRVIDLGFSRLDLSLCIVLYLLSSICLLSMYLYFHMKKRCWKQRAGFPSA</sequence>
<name>A0AAV7T771_PLEWA</name>
<keyword evidence="4" id="KW-0964">Secreted</keyword>
<dbReference type="PRINTS" id="PR00421">
    <property type="entry name" value="THIOREDOXIN"/>
</dbReference>
<dbReference type="Pfam" id="PF18371">
    <property type="entry name" value="FAD_SOX"/>
    <property type="match status" value="1"/>
</dbReference>
<keyword evidence="13" id="KW-1133">Transmembrane helix</keyword>
<dbReference type="PROSITE" id="PS51324">
    <property type="entry name" value="ERV_ALR"/>
    <property type="match status" value="1"/>
</dbReference>
<comment type="similarity">
    <text evidence="3 13">Belongs to the quiescin-sulfhydryl oxidase (QSOX) family.</text>
</comment>
<evidence type="ECO:0000256" key="6">
    <source>
        <dbReference type="ARBA" id="ARBA00022729"/>
    </source>
</evidence>
<dbReference type="InterPro" id="IPR039798">
    <property type="entry name" value="Sulfhydryl_oxidase"/>
</dbReference>
<evidence type="ECO:0000256" key="13">
    <source>
        <dbReference type="RuleBase" id="RU371123"/>
    </source>
</evidence>
<dbReference type="Gene3D" id="1.20.120.1960">
    <property type="entry name" value="QSOX sulfhydryl oxidase domain"/>
    <property type="match status" value="1"/>
</dbReference>
<comment type="catalytic activity">
    <reaction evidence="12 13">
        <text>2 R'C(R)SH + O2 = R'C(R)S-S(R)CR' + H2O2</text>
        <dbReference type="Rhea" id="RHEA:17357"/>
        <dbReference type="ChEBI" id="CHEBI:15379"/>
        <dbReference type="ChEBI" id="CHEBI:16240"/>
        <dbReference type="ChEBI" id="CHEBI:16520"/>
        <dbReference type="ChEBI" id="CHEBI:17412"/>
        <dbReference type="EC" id="1.8.3.2"/>
    </reaction>
</comment>
<dbReference type="FunFam" id="1.20.120.310:FF:000001">
    <property type="entry name" value="Sulfhydryl oxidase"/>
    <property type="match status" value="1"/>
</dbReference>
<dbReference type="PANTHER" id="PTHR22897">
    <property type="entry name" value="QUIESCIN Q6-RELATED SULFHYDRYL OXIDASE"/>
    <property type="match status" value="1"/>
</dbReference>
<keyword evidence="5 13" id="KW-0285">Flavoprotein</keyword>
<comment type="function">
    <text evidence="11">Catalyzes the oxidation of sulfhydryl groups in peptide and protein thiols to disulfides with the reduction of oxygen to hydrogen peroxide. Plays a role in disulfide bond formation in a variety of extracellular proteins. In fibroblasts, required for normal incorporation of laminin into the extracellular matrix, and thereby for normal cell-cell adhesion and cell migration.</text>
</comment>
<dbReference type="Pfam" id="PF04777">
    <property type="entry name" value="Evr1_Alr"/>
    <property type="match status" value="1"/>
</dbReference>
<dbReference type="InterPro" id="IPR036774">
    <property type="entry name" value="ERV/ALR_sulphydryl_oxid_sf"/>
</dbReference>
<keyword evidence="10" id="KW-0325">Glycoprotein</keyword>
<evidence type="ECO:0000313" key="18">
    <source>
        <dbReference type="EMBL" id="KAJ1171941.1"/>
    </source>
</evidence>
<keyword evidence="13" id="KW-0812">Transmembrane</keyword>
<dbReference type="PROSITE" id="PS00194">
    <property type="entry name" value="THIOREDOXIN_1"/>
    <property type="match status" value="1"/>
</dbReference>
<dbReference type="FunFam" id="3.40.30.10:FF:000073">
    <property type="entry name" value="Sulfhydryl oxidase"/>
    <property type="match status" value="1"/>
</dbReference>
<dbReference type="Pfam" id="PF00085">
    <property type="entry name" value="Thioredoxin"/>
    <property type="match status" value="1"/>
</dbReference>
<organism evidence="18 19">
    <name type="scientific">Pleurodeles waltl</name>
    <name type="common">Iberian ribbed newt</name>
    <dbReference type="NCBI Taxonomy" id="8319"/>
    <lineage>
        <taxon>Eukaryota</taxon>
        <taxon>Metazoa</taxon>
        <taxon>Chordata</taxon>
        <taxon>Craniata</taxon>
        <taxon>Vertebrata</taxon>
        <taxon>Euteleostomi</taxon>
        <taxon>Amphibia</taxon>
        <taxon>Batrachia</taxon>
        <taxon>Caudata</taxon>
        <taxon>Salamandroidea</taxon>
        <taxon>Salamandridae</taxon>
        <taxon>Pleurodelinae</taxon>
        <taxon>Pleurodeles</taxon>
    </lineage>
</organism>
<feature type="domain" description="Thioredoxin" evidence="17">
    <location>
        <begin position="5"/>
        <end position="141"/>
    </location>
</feature>
<dbReference type="Proteomes" id="UP001066276">
    <property type="component" value="Chromosome 4_1"/>
</dbReference>
<dbReference type="EMBL" id="JANPWB010000007">
    <property type="protein sequence ID" value="KAJ1171941.1"/>
    <property type="molecule type" value="Genomic_DNA"/>
</dbReference>
<gene>
    <name evidence="18" type="ORF">NDU88_003798</name>
</gene>
<dbReference type="InterPro" id="IPR036249">
    <property type="entry name" value="Thioredoxin-like_sf"/>
</dbReference>
<dbReference type="InterPro" id="IPR041269">
    <property type="entry name" value="QSOX_Trx1"/>
</dbReference>